<feature type="compositionally biased region" description="Basic and acidic residues" evidence="3">
    <location>
        <begin position="270"/>
        <end position="286"/>
    </location>
</feature>
<feature type="domain" description="PCI" evidence="4">
    <location>
        <begin position="1"/>
        <end position="158"/>
    </location>
</feature>
<dbReference type="InterPro" id="IPR045237">
    <property type="entry name" value="COPS7/eIF3m"/>
</dbReference>
<dbReference type="EMBL" id="UIGY01000247">
    <property type="protein sequence ID" value="SUZ13758.1"/>
    <property type="molecule type" value="Genomic_DNA"/>
</dbReference>
<dbReference type="OrthoDB" id="10265275at2759"/>
<dbReference type="GO" id="GO:0008180">
    <property type="term" value="C:COP9 signalosome"/>
    <property type="evidence" value="ECO:0007669"/>
    <property type="project" value="UniProtKB-KW"/>
</dbReference>
<keyword evidence="2" id="KW-0736">Signalosome</keyword>
<dbReference type="InterPro" id="IPR000717">
    <property type="entry name" value="PCI_dom"/>
</dbReference>
<feature type="region of interest" description="Disordered" evidence="3">
    <location>
        <begin position="262"/>
        <end position="286"/>
    </location>
</feature>
<dbReference type="Pfam" id="PF22061">
    <property type="entry name" value="CSN7_HB_subdom"/>
    <property type="match status" value="1"/>
</dbReference>
<evidence type="ECO:0000259" key="4">
    <source>
        <dbReference type="PROSITE" id="PS50250"/>
    </source>
</evidence>
<proteinExistence type="inferred from homology"/>
<organism evidence="5">
    <name type="scientific">Blumeria graminis f. sp. tritici 96224</name>
    <dbReference type="NCBI Taxonomy" id="1268274"/>
    <lineage>
        <taxon>Eukaryota</taxon>
        <taxon>Fungi</taxon>
        <taxon>Dikarya</taxon>
        <taxon>Ascomycota</taxon>
        <taxon>Pezizomycotina</taxon>
        <taxon>Leotiomycetes</taxon>
        <taxon>Erysiphales</taxon>
        <taxon>Erysiphaceae</taxon>
        <taxon>Blumeria</taxon>
    </lineage>
</organism>
<dbReference type="Pfam" id="PF01399">
    <property type="entry name" value="PCI"/>
    <property type="match status" value="1"/>
</dbReference>
<dbReference type="PANTHER" id="PTHR15350">
    <property type="entry name" value="COP9 SIGNALOSOME COMPLEX SUBUNIT 7/DENDRITIC CELL PROTEIN GA17"/>
    <property type="match status" value="1"/>
</dbReference>
<dbReference type="SMART" id="SM00088">
    <property type="entry name" value="PINT"/>
    <property type="match status" value="1"/>
</dbReference>
<evidence type="ECO:0000313" key="5">
    <source>
        <dbReference type="EMBL" id="SUZ13758.1"/>
    </source>
</evidence>
<sequence>MEQTKALNALAPFLALTKLATTPRAAARVIEQATSASNTYIFTELLEAAEIRALSDSDSHSSYLKLLEIFSYGTYNTYISTSSLPKLNETQTTKLRQLSFLTLARNPENLSYKNLKRELGLEEQHELENLFISIVYAGLVEGTLDPYHQRVVIKSISSLRDLEPNSIPSMINTLGTWSSRCVSTLEDLEQHIACIKAEALRRHRYETAWASEFDRLTSESTTKNEKEPRNFNLLFGNSLNPADVGAGKRGGDALDDYLDEAMDIDDEEVNERRDVRSAKKRGLDSR</sequence>
<gene>
    <name evidence="5" type="ORF">BGT96224V2_LOCUS6867</name>
</gene>
<dbReference type="PANTHER" id="PTHR15350:SF5">
    <property type="entry name" value="COP9 SIGNALOSOME COMPLEX SUBUNIT 7"/>
    <property type="match status" value="1"/>
</dbReference>
<reference evidence="5" key="1">
    <citation type="submission" date="2018-07" db="EMBL/GenBank/DDBJ databases">
        <authorList>
            <person name="Quirk P.G."/>
            <person name="Krulwich T.A."/>
        </authorList>
    </citation>
    <scope>NUCLEOTIDE SEQUENCE</scope>
    <source>
        <strain evidence="5">96224</strain>
    </source>
</reference>
<evidence type="ECO:0000256" key="2">
    <source>
        <dbReference type="ARBA" id="ARBA00022790"/>
    </source>
</evidence>
<dbReference type="AlphaFoldDB" id="A0A381LIS8"/>
<dbReference type="PROSITE" id="PS50250">
    <property type="entry name" value="PCI"/>
    <property type="match status" value="1"/>
</dbReference>
<name>A0A381LIS8_BLUGR</name>
<evidence type="ECO:0000256" key="1">
    <source>
        <dbReference type="ARBA" id="ARBA00008482"/>
    </source>
</evidence>
<evidence type="ECO:0000256" key="3">
    <source>
        <dbReference type="SAM" id="MobiDB-lite"/>
    </source>
</evidence>
<comment type="similarity">
    <text evidence="1">Belongs to the CSN7/EIF3M family. CSN7 subfamily.</text>
</comment>
<protein>
    <submittedName>
        <fullName evidence="5">Bgt-1417</fullName>
    </submittedName>
</protein>
<accession>A0A381LIS8</accession>